<dbReference type="EMBL" id="BOPH01000142">
    <property type="protein sequence ID" value="GIJ74683.1"/>
    <property type="molecule type" value="Genomic_DNA"/>
</dbReference>
<dbReference type="CDD" id="cd14014">
    <property type="entry name" value="STKc_PknB_like"/>
    <property type="match status" value="1"/>
</dbReference>
<dbReference type="EC" id="2.7.11.1" evidence="1"/>
<feature type="compositionally biased region" description="Pro residues" evidence="7">
    <location>
        <begin position="324"/>
        <end position="333"/>
    </location>
</feature>
<dbReference type="SMART" id="SM00220">
    <property type="entry name" value="S_TKc"/>
    <property type="match status" value="1"/>
</dbReference>
<dbReference type="Pfam" id="PF00069">
    <property type="entry name" value="Pkinase"/>
    <property type="match status" value="1"/>
</dbReference>
<name>A0A8J4EHF9_9ACTN</name>
<dbReference type="Proteomes" id="UP000635606">
    <property type="component" value="Unassembled WGS sequence"/>
</dbReference>
<gene>
    <name evidence="10" type="ORF">Voc01_096000</name>
</gene>
<evidence type="ECO:0000256" key="7">
    <source>
        <dbReference type="SAM" id="MobiDB-lite"/>
    </source>
</evidence>
<dbReference type="GO" id="GO:0005524">
    <property type="term" value="F:ATP binding"/>
    <property type="evidence" value="ECO:0007669"/>
    <property type="project" value="UniProtKB-KW"/>
</dbReference>
<dbReference type="AlphaFoldDB" id="A0A8J4EHF9"/>
<keyword evidence="8" id="KW-1133">Transmembrane helix</keyword>
<evidence type="ECO:0000256" key="3">
    <source>
        <dbReference type="ARBA" id="ARBA00022679"/>
    </source>
</evidence>
<protein>
    <recommendedName>
        <fullName evidence="1">non-specific serine/threonine protein kinase</fullName>
        <ecNumber evidence="1">2.7.11.1</ecNumber>
    </recommendedName>
</protein>
<evidence type="ECO:0000256" key="5">
    <source>
        <dbReference type="ARBA" id="ARBA00022777"/>
    </source>
</evidence>
<comment type="caution">
    <text evidence="10">The sequence shown here is derived from an EMBL/GenBank/DDBJ whole genome shotgun (WGS) entry which is preliminary data.</text>
</comment>
<keyword evidence="8" id="KW-0472">Membrane</keyword>
<dbReference type="Gene3D" id="3.30.200.20">
    <property type="entry name" value="Phosphorylase Kinase, domain 1"/>
    <property type="match status" value="1"/>
</dbReference>
<feature type="domain" description="Protein kinase" evidence="9">
    <location>
        <begin position="12"/>
        <end position="266"/>
    </location>
</feature>
<evidence type="ECO:0000256" key="4">
    <source>
        <dbReference type="ARBA" id="ARBA00022741"/>
    </source>
</evidence>
<reference evidence="10" key="1">
    <citation type="submission" date="2021-01" db="EMBL/GenBank/DDBJ databases">
        <title>Whole genome shotgun sequence of Virgisporangium ochraceum NBRC 16418.</title>
        <authorList>
            <person name="Komaki H."/>
            <person name="Tamura T."/>
        </authorList>
    </citation>
    <scope>NUCLEOTIDE SEQUENCE</scope>
    <source>
        <strain evidence="10">NBRC 16418</strain>
    </source>
</reference>
<feature type="region of interest" description="Disordered" evidence="7">
    <location>
        <begin position="279"/>
        <end position="333"/>
    </location>
</feature>
<keyword evidence="6" id="KW-0067">ATP-binding</keyword>
<dbReference type="Gene3D" id="1.10.510.10">
    <property type="entry name" value="Transferase(Phosphotransferase) domain 1"/>
    <property type="match status" value="1"/>
</dbReference>
<evidence type="ECO:0000256" key="2">
    <source>
        <dbReference type="ARBA" id="ARBA00022527"/>
    </source>
</evidence>
<proteinExistence type="predicted"/>
<dbReference type="GO" id="GO:0004674">
    <property type="term" value="F:protein serine/threonine kinase activity"/>
    <property type="evidence" value="ECO:0007669"/>
    <property type="project" value="UniProtKB-KW"/>
</dbReference>
<dbReference type="PANTHER" id="PTHR43289">
    <property type="entry name" value="MITOGEN-ACTIVATED PROTEIN KINASE KINASE KINASE 20-RELATED"/>
    <property type="match status" value="1"/>
</dbReference>
<dbReference type="InterPro" id="IPR000719">
    <property type="entry name" value="Prot_kinase_dom"/>
</dbReference>
<dbReference type="InterPro" id="IPR008271">
    <property type="entry name" value="Ser/Thr_kinase_AS"/>
</dbReference>
<sequence>MTAERVPMVPGMTGLSVLARGGYATVYRAMQESVGRLVAVKVENGILENERDQRRFMREARAAGRMSSHPHVVDLFDAGVTNDGHPYLIMELCQGSYSERMRRQPLSPAEARDVGVKIADALADAHELGVLHRDVKPANILMTHFGEPALADFGLAILTENRDISITLDVLTPAYAPPEMFRHAPPAPPADVYALCATLYALMAGRPPRWPQNSADPSLESLVDMFSDPVADLPHVPRDLMALVMRGMSTVEPARPRAAELRDELLAMELGAVPLPTGMLRHQPASGPTGHGAPAHGSPTHGSSAEDADSGETQVVNPEGPLAPAAPPTPTVYPPPTPTVYPPPAGARVMPGPPAMHGLYQPPGPQFPPPNTGGARQPTGVRPGPWPGADAAPAGASGRRLLLAGIAAGYVVALAALVIGAFYLRSAEPTTTFVSEPVQSTPACPLAPAGAAQCVREPECFDRVTVQSGVARAPAVACVEPHVWEVFATASLPQGLDTASHSAIKQNAEVRQVCSTANAKAINPQQNWQIEVLPPSRDQVRAGDRTYRCLAGNPPTKLRDSRFAR</sequence>
<keyword evidence="4" id="KW-0547">Nucleotide-binding</keyword>
<feature type="region of interest" description="Disordered" evidence="7">
    <location>
        <begin position="365"/>
        <end position="394"/>
    </location>
</feature>
<organism evidence="10 11">
    <name type="scientific">Virgisporangium ochraceum</name>
    <dbReference type="NCBI Taxonomy" id="65505"/>
    <lineage>
        <taxon>Bacteria</taxon>
        <taxon>Bacillati</taxon>
        <taxon>Actinomycetota</taxon>
        <taxon>Actinomycetes</taxon>
        <taxon>Micromonosporales</taxon>
        <taxon>Micromonosporaceae</taxon>
        <taxon>Virgisporangium</taxon>
    </lineage>
</organism>
<accession>A0A8J4EHF9</accession>
<evidence type="ECO:0000256" key="6">
    <source>
        <dbReference type="ARBA" id="ARBA00022840"/>
    </source>
</evidence>
<evidence type="ECO:0000256" key="1">
    <source>
        <dbReference type="ARBA" id="ARBA00012513"/>
    </source>
</evidence>
<evidence type="ECO:0000256" key="8">
    <source>
        <dbReference type="SAM" id="Phobius"/>
    </source>
</evidence>
<feature type="transmembrane region" description="Helical" evidence="8">
    <location>
        <begin position="401"/>
        <end position="424"/>
    </location>
</feature>
<dbReference type="PROSITE" id="PS50011">
    <property type="entry name" value="PROTEIN_KINASE_DOM"/>
    <property type="match status" value="1"/>
</dbReference>
<evidence type="ECO:0000313" key="10">
    <source>
        <dbReference type="EMBL" id="GIJ74683.1"/>
    </source>
</evidence>
<keyword evidence="2" id="KW-0723">Serine/threonine-protein kinase</keyword>
<keyword evidence="11" id="KW-1185">Reference proteome</keyword>
<keyword evidence="5" id="KW-0418">Kinase</keyword>
<evidence type="ECO:0000313" key="11">
    <source>
        <dbReference type="Proteomes" id="UP000635606"/>
    </source>
</evidence>
<keyword evidence="8" id="KW-0812">Transmembrane</keyword>
<dbReference type="PANTHER" id="PTHR43289:SF6">
    <property type="entry name" value="SERINE_THREONINE-PROTEIN KINASE NEKL-3"/>
    <property type="match status" value="1"/>
</dbReference>
<evidence type="ECO:0000259" key="9">
    <source>
        <dbReference type="PROSITE" id="PS50011"/>
    </source>
</evidence>
<keyword evidence="3" id="KW-0808">Transferase</keyword>
<dbReference type="PROSITE" id="PS00108">
    <property type="entry name" value="PROTEIN_KINASE_ST"/>
    <property type="match status" value="1"/>
</dbReference>
<dbReference type="SUPFAM" id="SSF56112">
    <property type="entry name" value="Protein kinase-like (PK-like)"/>
    <property type="match status" value="1"/>
</dbReference>
<dbReference type="InterPro" id="IPR011009">
    <property type="entry name" value="Kinase-like_dom_sf"/>
</dbReference>